<accession>A0ABP8B8N7</accession>
<keyword evidence="3" id="KW-0813">Transport</keyword>
<comment type="subcellular location">
    <subcellularLocation>
        <location evidence="1">Cell membrane</location>
        <topology evidence="1">Lipid-anchor</topology>
    </subcellularLocation>
</comment>
<comment type="caution">
    <text evidence="6">The sequence shown here is derived from an EMBL/GenBank/DDBJ whole genome shotgun (WGS) entry which is preliminary data.</text>
</comment>
<keyword evidence="4" id="KW-0732">Signal</keyword>
<keyword evidence="7" id="KW-1185">Reference proteome</keyword>
<dbReference type="PROSITE" id="PS51257">
    <property type="entry name" value="PROKAR_LIPOPROTEIN"/>
    <property type="match status" value="1"/>
</dbReference>
<dbReference type="PROSITE" id="PS01040">
    <property type="entry name" value="SBP_BACTERIAL_5"/>
    <property type="match status" value="1"/>
</dbReference>
<evidence type="ECO:0000256" key="1">
    <source>
        <dbReference type="ARBA" id="ARBA00004193"/>
    </source>
</evidence>
<dbReference type="SUPFAM" id="SSF53850">
    <property type="entry name" value="Periplasmic binding protein-like II"/>
    <property type="match status" value="1"/>
</dbReference>
<dbReference type="InterPro" id="IPR030678">
    <property type="entry name" value="Peptide/Ni-bd"/>
</dbReference>
<feature type="domain" description="Solute-binding protein family 5" evidence="5">
    <location>
        <begin position="99"/>
        <end position="447"/>
    </location>
</feature>
<dbReference type="InterPro" id="IPR039424">
    <property type="entry name" value="SBP_5"/>
</dbReference>
<evidence type="ECO:0000256" key="2">
    <source>
        <dbReference type="ARBA" id="ARBA00005695"/>
    </source>
</evidence>
<dbReference type="CDD" id="cd00995">
    <property type="entry name" value="PBP2_NikA_DppA_OppA_like"/>
    <property type="match status" value="1"/>
</dbReference>
<dbReference type="Pfam" id="PF00496">
    <property type="entry name" value="SBP_bac_5"/>
    <property type="match status" value="1"/>
</dbReference>
<evidence type="ECO:0000259" key="5">
    <source>
        <dbReference type="Pfam" id="PF00496"/>
    </source>
</evidence>
<dbReference type="Proteomes" id="UP001501251">
    <property type="component" value="Unassembled WGS sequence"/>
</dbReference>
<gene>
    <name evidence="6" type="ORF">GCM10022252_52580</name>
</gene>
<dbReference type="Gene3D" id="3.10.105.10">
    <property type="entry name" value="Dipeptide-binding Protein, Domain 3"/>
    <property type="match status" value="1"/>
</dbReference>
<protein>
    <submittedName>
        <fullName evidence="6">ABC transporter substrate-binding protein</fullName>
    </submittedName>
</protein>
<dbReference type="InterPro" id="IPR000914">
    <property type="entry name" value="SBP_5_dom"/>
</dbReference>
<dbReference type="Gene3D" id="3.90.76.10">
    <property type="entry name" value="Dipeptide-binding Protein, Domain 1"/>
    <property type="match status" value="1"/>
</dbReference>
<dbReference type="PIRSF" id="PIRSF002741">
    <property type="entry name" value="MppA"/>
    <property type="match status" value="1"/>
</dbReference>
<evidence type="ECO:0000256" key="3">
    <source>
        <dbReference type="ARBA" id="ARBA00022448"/>
    </source>
</evidence>
<dbReference type="InterPro" id="IPR023765">
    <property type="entry name" value="SBP_5_CS"/>
</dbReference>
<name>A0ABP8B8N7_9ACTN</name>
<evidence type="ECO:0000313" key="6">
    <source>
        <dbReference type="EMBL" id="GAA4199992.1"/>
    </source>
</evidence>
<dbReference type="RefSeq" id="WP_344920727.1">
    <property type="nucleotide sequence ID" value="NZ_BAABAQ010000010.1"/>
</dbReference>
<evidence type="ECO:0000256" key="4">
    <source>
        <dbReference type="ARBA" id="ARBA00022729"/>
    </source>
</evidence>
<proteinExistence type="inferred from homology"/>
<sequence>MRSRLLSCAVAATLLTAGCAERTGQAGPPGEAASPAAQRGYLAVADTSAAAGGTLTLQVAADNAAAAGLDPQLSAAAASWNLMSFVYQTLVTVGPGFKAEPLLAEKWETPDPTTYVFTLRDDVSFSNGRRMTADDVVGSMERLLSGNSTWKGQLGPVKSVEKTAENEVTFRMTAPYTPLLGALANMNAAILPMKEIDDKSVDVTKQMLGTGPFVVKEHRQDVSWTFARNPAYWNKGQPAVDTLKVEIVPQEATRLAALRDGSAQMSAFVNADTARLLEGVPNVRVATQATSDYHYINLNSRGKVFADQRVRQAINIALDRKQIAEVATGGKSEPTGVTPVGLPDACDPAKLPSATAGLERARTLLKEAGAEGLTFTMSTFTTDPVLAQIAQVMQQDLRRIGVTMKIELLDEGTWANRVYVESPPRFEASMTWFAGYTDGAMVARWWNPDTAMFNKAFMRTDPALNTLIDKASAERPGAGRAGTFQELCDRADLNSEMIPLVTRPQFVAYRSDTLSPSVVANEGYGNPYRLVSVFRELGR</sequence>
<dbReference type="EMBL" id="BAABAQ010000010">
    <property type="protein sequence ID" value="GAA4199992.1"/>
    <property type="molecule type" value="Genomic_DNA"/>
</dbReference>
<dbReference type="Gene3D" id="3.40.190.10">
    <property type="entry name" value="Periplasmic binding protein-like II"/>
    <property type="match status" value="1"/>
</dbReference>
<dbReference type="PANTHER" id="PTHR30290:SF9">
    <property type="entry name" value="OLIGOPEPTIDE-BINDING PROTEIN APPA"/>
    <property type="match status" value="1"/>
</dbReference>
<dbReference type="PANTHER" id="PTHR30290">
    <property type="entry name" value="PERIPLASMIC BINDING COMPONENT OF ABC TRANSPORTER"/>
    <property type="match status" value="1"/>
</dbReference>
<reference evidence="7" key="1">
    <citation type="journal article" date="2019" name="Int. J. Syst. Evol. Microbiol.">
        <title>The Global Catalogue of Microorganisms (GCM) 10K type strain sequencing project: providing services to taxonomists for standard genome sequencing and annotation.</title>
        <authorList>
            <consortium name="The Broad Institute Genomics Platform"/>
            <consortium name="The Broad Institute Genome Sequencing Center for Infectious Disease"/>
            <person name="Wu L."/>
            <person name="Ma J."/>
        </authorList>
    </citation>
    <scope>NUCLEOTIDE SEQUENCE [LARGE SCALE GENOMIC DNA]</scope>
    <source>
        <strain evidence="7">JCM 17388</strain>
    </source>
</reference>
<comment type="similarity">
    <text evidence="2">Belongs to the bacterial solute-binding protein 5 family.</text>
</comment>
<evidence type="ECO:0000313" key="7">
    <source>
        <dbReference type="Proteomes" id="UP001501251"/>
    </source>
</evidence>
<organism evidence="6 7">
    <name type="scientific">Streptosporangium oxazolinicum</name>
    <dbReference type="NCBI Taxonomy" id="909287"/>
    <lineage>
        <taxon>Bacteria</taxon>
        <taxon>Bacillati</taxon>
        <taxon>Actinomycetota</taxon>
        <taxon>Actinomycetes</taxon>
        <taxon>Streptosporangiales</taxon>
        <taxon>Streptosporangiaceae</taxon>
        <taxon>Streptosporangium</taxon>
    </lineage>
</organism>